<feature type="region of interest" description="Disordered" evidence="1">
    <location>
        <begin position="1"/>
        <end position="88"/>
    </location>
</feature>
<feature type="compositionally biased region" description="Polar residues" evidence="1">
    <location>
        <begin position="1"/>
        <end position="23"/>
    </location>
</feature>
<evidence type="ECO:0000313" key="2">
    <source>
        <dbReference type="EMBL" id="PWN28462.1"/>
    </source>
</evidence>
<name>A0A316UT64_9BASI</name>
<gene>
    <name evidence="2" type="ORF">BDZ90DRAFT_231447</name>
</gene>
<organism evidence="2 3">
    <name type="scientific">Jaminaea rosea</name>
    <dbReference type="NCBI Taxonomy" id="1569628"/>
    <lineage>
        <taxon>Eukaryota</taxon>
        <taxon>Fungi</taxon>
        <taxon>Dikarya</taxon>
        <taxon>Basidiomycota</taxon>
        <taxon>Ustilaginomycotina</taxon>
        <taxon>Exobasidiomycetes</taxon>
        <taxon>Microstromatales</taxon>
        <taxon>Microstromatales incertae sedis</taxon>
        <taxon>Jaminaea</taxon>
    </lineage>
</organism>
<protein>
    <submittedName>
        <fullName evidence="2">Uncharacterized protein</fullName>
    </submittedName>
</protein>
<accession>A0A316UT64</accession>
<evidence type="ECO:0000313" key="3">
    <source>
        <dbReference type="Proteomes" id="UP000245884"/>
    </source>
</evidence>
<dbReference type="RefSeq" id="XP_025363074.1">
    <property type="nucleotide sequence ID" value="XM_025505869.1"/>
</dbReference>
<evidence type="ECO:0000256" key="1">
    <source>
        <dbReference type="SAM" id="MobiDB-lite"/>
    </source>
</evidence>
<feature type="region of interest" description="Disordered" evidence="1">
    <location>
        <begin position="312"/>
        <end position="360"/>
    </location>
</feature>
<dbReference type="AlphaFoldDB" id="A0A316UT64"/>
<sequence length="415" mass="44861">MTYTPTSPTMTNSHTNDNTSSPINKVVQKLRPRASFGVLRTRKSSEDVSKLLKRTGSNQSDDSTKPPRLTHKRRHSSFGALRQALRPSPDLDDMASLQAAIADQNDHASSSSPPPTATTMSDGRRPGKPQTIKVLQPSDFASRTPRAAPPAPGGNSEHHRSPSASEAAFLSPESSTESSSRETVDTNNTSLDSPGSRDRSSSLFSDRPLSAWDSKVSTRMLQDQLNATLAEQSRHFSVRPLDGWDARLMPLLAKNDGALAKEIRFSTRPDSGWDARLFVDDGKNRRGRSDTTFSDRRMSAWDGMLKTDKGDSVPVTVGLHDGGDDEGKRGTVFSLRPPGDWDASLAPDDGEASAAPAGKAGADLKDRGLLFCKSFDKIPLARRIDVRGRVEPQGHQQRTSTATSSTLLPSAASSF</sequence>
<feature type="region of interest" description="Disordered" evidence="1">
    <location>
        <begin position="385"/>
        <end position="415"/>
    </location>
</feature>
<proteinExistence type="predicted"/>
<feature type="region of interest" description="Disordered" evidence="1">
    <location>
        <begin position="103"/>
        <end position="206"/>
    </location>
</feature>
<dbReference type="EMBL" id="KZ819665">
    <property type="protein sequence ID" value="PWN28462.1"/>
    <property type="molecule type" value="Genomic_DNA"/>
</dbReference>
<reference evidence="2 3" key="1">
    <citation type="journal article" date="2018" name="Mol. Biol. Evol.">
        <title>Broad Genomic Sampling Reveals a Smut Pathogenic Ancestry of the Fungal Clade Ustilaginomycotina.</title>
        <authorList>
            <person name="Kijpornyongpan T."/>
            <person name="Mondo S.J."/>
            <person name="Barry K."/>
            <person name="Sandor L."/>
            <person name="Lee J."/>
            <person name="Lipzen A."/>
            <person name="Pangilinan J."/>
            <person name="LaButti K."/>
            <person name="Hainaut M."/>
            <person name="Henrissat B."/>
            <person name="Grigoriev I.V."/>
            <person name="Spatafora J.W."/>
            <person name="Aime M.C."/>
        </authorList>
    </citation>
    <scope>NUCLEOTIDE SEQUENCE [LARGE SCALE GENOMIC DNA]</scope>
    <source>
        <strain evidence="2 3">MCA 5214</strain>
    </source>
</reference>
<dbReference type="GeneID" id="37027692"/>
<dbReference type="Proteomes" id="UP000245884">
    <property type="component" value="Unassembled WGS sequence"/>
</dbReference>
<feature type="compositionally biased region" description="Low complexity" evidence="1">
    <location>
        <begin position="399"/>
        <end position="415"/>
    </location>
</feature>
<keyword evidence="3" id="KW-1185">Reference proteome</keyword>